<dbReference type="GO" id="GO:1990281">
    <property type="term" value="C:efflux pump complex"/>
    <property type="evidence" value="ECO:0007669"/>
    <property type="project" value="TreeGrafter"/>
</dbReference>
<dbReference type="Pfam" id="PF25917">
    <property type="entry name" value="BSH_RND"/>
    <property type="match status" value="1"/>
</dbReference>
<dbReference type="InterPro" id="IPR058792">
    <property type="entry name" value="Beta-barrel_RND_2"/>
</dbReference>
<feature type="signal peptide" evidence="4">
    <location>
        <begin position="1"/>
        <end position="29"/>
    </location>
</feature>
<dbReference type="PANTHER" id="PTHR30469">
    <property type="entry name" value="MULTIDRUG RESISTANCE PROTEIN MDTA"/>
    <property type="match status" value="1"/>
</dbReference>
<dbReference type="Gene3D" id="1.10.287.470">
    <property type="entry name" value="Helix hairpin bin"/>
    <property type="match status" value="1"/>
</dbReference>
<evidence type="ECO:0000259" key="6">
    <source>
        <dbReference type="Pfam" id="PF25954"/>
    </source>
</evidence>
<comment type="similarity">
    <text evidence="1">Belongs to the membrane fusion protein (MFP) (TC 8.A.1) family.</text>
</comment>
<proteinExistence type="inferred from homology"/>
<feature type="domain" description="Multidrug resistance protein MdtA-like barrel-sandwich hybrid" evidence="5">
    <location>
        <begin position="70"/>
        <end position="188"/>
    </location>
</feature>
<dbReference type="Gene3D" id="2.40.50.100">
    <property type="match status" value="1"/>
</dbReference>
<evidence type="ECO:0000256" key="1">
    <source>
        <dbReference type="ARBA" id="ARBA00009477"/>
    </source>
</evidence>
<sequence>MRQAPMRDGMRLKLTLVPVLAALALAACHKPPPPPPSDDQQARSVRVVRLEPRAIAGSLSASGDLVPREEAAVAPEVTGFRVLRVMADVGDYVRAGQTLVQLDPALLQAQVAQAEAQAAQAEDQARRVEGLDGEGVLSQEQIAQRRFQAQAARANLRDLQTRMRKLSVAAPVSGLVLERTVRPGDLAAGAGTPWFRIARDGQIELSADMSQDDLARIRPGQTATVTLPNGPAVQGRVRLVSPQIDPQTKLGEVRILLPVRSDIRAGGFARAEFDDAVGAVPALPETAIRYDADGASVMVVGADNRVRRVPVQTGQRGSGLVEIVRGPPAGSRVVQNAAAFLLDGDRVRPVEGAAAQPDGKAAGKAAAPAQTSAANTQATRR</sequence>
<dbReference type="PROSITE" id="PS51257">
    <property type="entry name" value="PROKAR_LIPOPROTEIN"/>
    <property type="match status" value="1"/>
</dbReference>
<dbReference type="KEGG" id="pzu:PHZ_c0401"/>
<dbReference type="SUPFAM" id="SSF111369">
    <property type="entry name" value="HlyD-like secretion proteins"/>
    <property type="match status" value="1"/>
</dbReference>
<name>B4RDW6_PHEZH</name>
<evidence type="ECO:0000256" key="3">
    <source>
        <dbReference type="SAM" id="MobiDB-lite"/>
    </source>
</evidence>
<evidence type="ECO:0000256" key="4">
    <source>
        <dbReference type="SAM" id="SignalP"/>
    </source>
</evidence>
<dbReference type="InterPro" id="IPR006143">
    <property type="entry name" value="RND_pump_MFP"/>
</dbReference>
<feature type="compositionally biased region" description="Low complexity" evidence="3">
    <location>
        <begin position="352"/>
        <end position="381"/>
    </location>
</feature>
<gene>
    <name evidence="7" type="ordered locus">PHZ_c0401</name>
</gene>
<dbReference type="Proteomes" id="UP000001868">
    <property type="component" value="Chromosome"/>
</dbReference>
<reference evidence="7 8" key="1">
    <citation type="journal article" date="2008" name="BMC Genomics">
        <title>Complete genome of Phenylobacterium zucineum - a novel facultative intracellular bacterium isolated from human erythroleukemia cell line K562.</title>
        <authorList>
            <person name="Luo Y."/>
            <person name="Xu X."/>
            <person name="Ding Z."/>
            <person name="Liu Z."/>
            <person name="Zhang B."/>
            <person name="Yan Z."/>
            <person name="Sun J."/>
            <person name="Hu S."/>
            <person name="Hu X."/>
        </authorList>
    </citation>
    <scope>NUCLEOTIDE SEQUENCE [LARGE SCALE GENOMIC DNA]</scope>
    <source>
        <strain evidence="7 8">HLK1</strain>
    </source>
</reference>
<accession>B4RDW6</accession>
<dbReference type="HOGENOM" id="CLU_018816_1_3_5"/>
<protein>
    <submittedName>
        <fullName evidence="7">HlyD family secretion protein</fullName>
    </submittedName>
</protein>
<dbReference type="PANTHER" id="PTHR30469:SF15">
    <property type="entry name" value="HLYD FAMILY OF SECRETION PROTEINS"/>
    <property type="match status" value="1"/>
</dbReference>
<feature type="domain" description="CusB-like beta-barrel" evidence="6">
    <location>
        <begin position="205"/>
        <end position="275"/>
    </location>
</feature>
<evidence type="ECO:0000313" key="7">
    <source>
        <dbReference type="EMBL" id="ACG76815.1"/>
    </source>
</evidence>
<dbReference type="NCBIfam" id="TIGR01730">
    <property type="entry name" value="RND_mfp"/>
    <property type="match status" value="1"/>
</dbReference>
<evidence type="ECO:0000256" key="2">
    <source>
        <dbReference type="SAM" id="Coils"/>
    </source>
</evidence>
<feature type="region of interest" description="Disordered" evidence="3">
    <location>
        <begin position="351"/>
        <end position="381"/>
    </location>
</feature>
<keyword evidence="4" id="KW-0732">Signal</keyword>
<evidence type="ECO:0000259" key="5">
    <source>
        <dbReference type="Pfam" id="PF25917"/>
    </source>
</evidence>
<dbReference type="Gene3D" id="2.40.30.170">
    <property type="match status" value="1"/>
</dbReference>
<feature type="chain" id="PRO_5002822532" evidence="4">
    <location>
        <begin position="30"/>
        <end position="381"/>
    </location>
</feature>
<dbReference type="Pfam" id="PF25954">
    <property type="entry name" value="Beta-barrel_RND_2"/>
    <property type="match status" value="1"/>
</dbReference>
<dbReference type="eggNOG" id="COG0845">
    <property type="taxonomic scope" value="Bacteria"/>
</dbReference>
<keyword evidence="2" id="KW-0175">Coiled coil</keyword>
<dbReference type="AlphaFoldDB" id="B4RDW6"/>
<dbReference type="OrthoDB" id="7422354at2"/>
<dbReference type="STRING" id="450851.PHZ_c0401"/>
<keyword evidence="8" id="KW-1185">Reference proteome</keyword>
<organism evidence="7 8">
    <name type="scientific">Phenylobacterium zucineum (strain HLK1)</name>
    <dbReference type="NCBI Taxonomy" id="450851"/>
    <lineage>
        <taxon>Bacteria</taxon>
        <taxon>Pseudomonadati</taxon>
        <taxon>Pseudomonadota</taxon>
        <taxon>Alphaproteobacteria</taxon>
        <taxon>Caulobacterales</taxon>
        <taxon>Caulobacteraceae</taxon>
        <taxon>Phenylobacterium</taxon>
    </lineage>
</organism>
<feature type="coiled-coil region" evidence="2">
    <location>
        <begin position="111"/>
        <end position="169"/>
    </location>
</feature>
<dbReference type="Gene3D" id="2.40.420.20">
    <property type="match status" value="1"/>
</dbReference>
<dbReference type="GO" id="GO:0015562">
    <property type="term" value="F:efflux transmembrane transporter activity"/>
    <property type="evidence" value="ECO:0007669"/>
    <property type="project" value="TreeGrafter"/>
</dbReference>
<evidence type="ECO:0000313" key="8">
    <source>
        <dbReference type="Proteomes" id="UP000001868"/>
    </source>
</evidence>
<dbReference type="InterPro" id="IPR058625">
    <property type="entry name" value="MdtA-like_BSH"/>
</dbReference>
<dbReference type="EMBL" id="CP000747">
    <property type="protein sequence ID" value="ACG76815.1"/>
    <property type="molecule type" value="Genomic_DNA"/>
</dbReference>